<evidence type="ECO:0000256" key="2">
    <source>
        <dbReference type="ARBA" id="ARBA00022801"/>
    </source>
</evidence>
<name>A0A0F9JRX8_9ZZZZ</name>
<dbReference type="InterPro" id="IPR029069">
    <property type="entry name" value="HotDog_dom_sf"/>
</dbReference>
<gene>
    <name evidence="4" type="ORF">LCGC14_1724930</name>
</gene>
<dbReference type="GO" id="GO:0047617">
    <property type="term" value="F:fatty acyl-CoA hydrolase activity"/>
    <property type="evidence" value="ECO:0007669"/>
    <property type="project" value="InterPro"/>
</dbReference>
<accession>A0A0F9JRX8</accession>
<dbReference type="InterPro" id="IPR003736">
    <property type="entry name" value="PAAI_dom"/>
</dbReference>
<dbReference type="NCBIfam" id="TIGR00369">
    <property type="entry name" value="unchar_dom_1"/>
    <property type="match status" value="1"/>
</dbReference>
<organism evidence="4">
    <name type="scientific">marine sediment metagenome</name>
    <dbReference type="NCBI Taxonomy" id="412755"/>
    <lineage>
        <taxon>unclassified sequences</taxon>
        <taxon>metagenomes</taxon>
        <taxon>ecological metagenomes</taxon>
    </lineage>
</organism>
<protein>
    <recommendedName>
        <fullName evidence="3">Thioesterase domain-containing protein</fullName>
    </recommendedName>
</protein>
<dbReference type="PANTHER" id="PTHR21660:SF1">
    <property type="entry name" value="ACYL-COENZYME A THIOESTERASE 13"/>
    <property type="match status" value="1"/>
</dbReference>
<dbReference type="Gene3D" id="3.10.129.10">
    <property type="entry name" value="Hotdog Thioesterase"/>
    <property type="match status" value="1"/>
</dbReference>
<dbReference type="PANTHER" id="PTHR21660">
    <property type="entry name" value="THIOESTERASE SUPERFAMILY MEMBER-RELATED"/>
    <property type="match status" value="1"/>
</dbReference>
<comment type="caution">
    <text evidence="4">The sequence shown here is derived from an EMBL/GenBank/DDBJ whole genome shotgun (WGS) entry which is preliminary data.</text>
</comment>
<dbReference type="AlphaFoldDB" id="A0A0F9JRX8"/>
<dbReference type="InterPro" id="IPR039298">
    <property type="entry name" value="ACOT13"/>
</dbReference>
<feature type="domain" description="Thioesterase" evidence="3">
    <location>
        <begin position="50"/>
        <end position="128"/>
    </location>
</feature>
<evidence type="ECO:0000256" key="1">
    <source>
        <dbReference type="ARBA" id="ARBA00008324"/>
    </source>
</evidence>
<dbReference type="InterPro" id="IPR006683">
    <property type="entry name" value="Thioestr_dom"/>
</dbReference>
<dbReference type="SUPFAM" id="SSF54637">
    <property type="entry name" value="Thioesterase/thiol ester dehydrase-isomerase"/>
    <property type="match status" value="1"/>
</dbReference>
<reference evidence="4" key="1">
    <citation type="journal article" date="2015" name="Nature">
        <title>Complex archaea that bridge the gap between prokaryotes and eukaryotes.</title>
        <authorList>
            <person name="Spang A."/>
            <person name="Saw J.H."/>
            <person name="Jorgensen S.L."/>
            <person name="Zaremba-Niedzwiedzka K."/>
            <person name="Martijn J."/>
            <person name="Lind A.E."/>
            <person name="van Eijk R."/>
            <person name="Schleper C."/>
            <person name="Guy L."/>
            <person name="Ettema T.J."/>
        </authorList>
    </citation>
    <scope>NUCLEOTIDE SEQUENCE</scope>
</reference>
<sequence>MTAGGVASRTLDQMPPQSNYSDLTGIKVVSVAPDCVICQMEVTEALTNRNGALHGGALMTLADNAAASVAFINIAPEKSNTTIESKTNFMRGVRLGDTVTARGEPLHIGRTLIVLQVTMTRGDGKTVAVTTQTHMILDWSNGSEPTTGKGTP</sequence>
<dbReference type="EMBL" id="LAZR01015574">
    <property type="protein sequence ID" value="KKM08331.1"/>
    <property type="molecule type" value="Genomic_DNA"/>
</dbReference>
<evidence type="ECO:0000259" key="3">
    <source>
        <dbReference type="Pfam" id="PF03061"/>
    </source>
</evidence>
<dbReference type="CDD" id="cd03443">
    <property type="entry name" value="PaaI_thioesterase"/>
    <property type="match status" value="1"/>
</dbReference>
<comment type="similarity">
    <text evidence="1">Belongs to the thioesterase PaaI family.</text>
</comment>
<proteinExistence type="inferred from homology"/>
<keyword evidence="2" id="KW-0378">Hydrolase</keyword>
<evidence type="ECO:0000313" key="4">
    <source>
        <dbReference type="EMBL" id="KKM08331.1"/>
    </source>
</evidence>
<dbReference type="Pfam" id="PF03061">
    <property type="entry name" value="4HBT"/>
    <property type="match status" value="1"/>
</dbReference>